<keyword evidence="1" id="KW-0863">Zinc-finger</keyword>
<feature type="compositionally biased region" description="Acidic residues" evidence="2">
    <location>
        <begin position="100"/>
        <end position="110"/>
    </location>
</feature>
<feature type="compositionally biased region" description="Low complexity" evidence="2">
    <location>
        <begin position="1"/>
        <end position="13"/>
    </location>
</feature>
<evidence type="ECO:0000313" key="4">
    <source>
        <dbReference type="EMBL" id="KAJ0397692.1"/>
    </source>
</evidence>
<dbReference type="PROSITE" id="PS50103">
    <property type="entry name" value="ZF_C3H1"/>
    <property type="match status" value="1"/>
</dbReference>
<evidence type="ECO:0000256" key="1">
    <source>
        <dbReference type="PROSITE-ProRule" id="PRU00723"/>
    </source>
</evidence>
<feature type="region of interest" description="Disordered" evidence="2">
    <location>
        <begin position="96"/>
        <end position="187"/>
    </location>
</feature>
<name>A0AAD5M089_PYTIN</name>
<feature type="zinc finger region" description="C3H1-type" evidence="1">
    <location>
        <begin position="66"/>
        <end position="89"/>
    </location>
</feature>
<feature type="region of interest" description="Disordered" evidence="2">
    <location>
        <begin position="1"/>
        <end position="27"/>
    </location>
</feature>
<reference evidence="4" key="1">
    <citation type="submission" date="2021-12" db="EMBL/GenBank/DDBJ databases">
        <title>Prjna785345.</title>
        <authorList>
            <person name="Rujirawat T."/>
            <person name="Krajaejun T."/>
        </authorList>
    </citation>
    <scope>NUCLEOTIDE SEQUENCE</scope>
    <source>
        <strain evidence="4">Pi057C3</strain>
    </source>
</reference>
<feature type="compositionally biased region" description="Basic and acidic residues" evidence="2">
    <location>
        <begin position="154"/>
        <end position="168"/>
    </location>
</feature>
<evidence type="ECO:0000313" key="5">
    <source>
        <dbReference type="Proteomes" id="UP001209570"/>
    </source>
</evidence>
<keyword evidence="5" id="KW-1185">Reference proteome</keyword>
<dbReference type="InterPro" id="IPR037151">
    <property type="entry name" value="AlkB-like_sf"/>
</dbReference>
<dbReference type="AlphaFoldDB" id="A0AAD5M089"/>
<sequence>MESSIPIPTDTPAAPAPASAPAPIAPPAPAPAHFADADGLFKTVCRGFMARKCAKKDCKFVHDKQLCAFFWRTGACKFGDSCRKNHFVTVQEAADKTDNEAADSADDDDAAASQKKPKSKREPRKKEPKADGDGQKSEDKQTSASKKTKKKEPKQHATDEKKGKKDTKPAGSQLKLRTAKKNTECFEPMNRPVDLRVTYDLGTSKDTFSTSLTSRDVLLAPNIFNDFQKGQLYTRLMHEIDHCGVPEERLLKMWHGNDKIDGTHLIADDKTRWKTNCPTFQLVVDRLKAFFRLNVQATRFNWYRDTSQWKPFHFDAAAVKPGIAEKQNFTVAVSFGATRDAAFEHADTRTVVSLPQPDGCVYAFARDTNIIWRHGILQDIPVRQEGRISVIAWGWIDGMEDPLATVEPLAADA</sequence>
<dbReference type="EMBL" id="JAKCXM010000241">
    <property type="protein sequence ID" value="KAJ0397692.1"/>
    <property type="molecule type" value="Genomic_DNA"/>
</dbReference>
<organism evidence="4 5">
    <name type="scientific">Pythium insidiosum</name>
    <name type="common">Pythiosis disease agent</name>
    <dbReference type="NCBI Taxonomy" id="114742"/>
    <lineage>
        <taxon>Eukaryota</taxon>
        <taxon>Sar</taxon>
        <taxon>Stramenopiles</taxon>
        <taxon>Oomycota</taxon>
        <taxon>Peronosporomycetes</taxon>
        <taxon>Pythiales</taxon>
        <taxon>Pythiaceae</taxon>
        <taxon>Pythium</taxon>
    </lineage>
</organism>
<feature type="domain" description="C3H1-type" evidence="3">
    <location>
        <begin position="66"/>
        <end position="89"/>
    </location>
</feature>
<dbReference type="Gene3D" id="4.10.1000.10">
    <property type="entry name" value="Zinc finger, CCCH-type"/>
    <property type="match status" value="1"/>
</dbReference>
<dbReference type="InterPro" id="IPR000571">
    <property type="entry name" value="Znf_CCCH"/>
</dbReference>
<feature type="compositionally biased region" description="Basic and acidic residues" evidence="2">
    <location>
        <begin position="124"/>
        <end position="141"/>
    </location>
</feature>
<comment type="caution">
    <text evidence="4">The sequence shown here is derived from an EMBL/GenBank/DDBJ whole genome shotgun (WGS) entry which is preliminary data.</text>
</comment>
<dbReference type="PANTHER" id="PTHR42256">
    <property type="entry name" value="OXOGLUTARATE/IRON-DEPENDENT DIOXYGENASE"/>
    <property type="match status" value="1"/>
</dbReference>
<proteinExistence type="predicted"/>
<dbReference type="Pfam" id="PF00642">
    <property type="entry name" value="zf-CCCH"/>
    <property type="match status" value="1"/>
</dbReference>
<evidence type="ECO:0000256" key="2">
    <source>
        <dbReference type="SAM" id="MobiDB-lite"/>
    </source>
</evidence>
<feature type="compositionally biased region" description="Pro residues" evidence="2">
    <location>
        <begin position="14"/>
        <end position="27"/>
    </location>
</feature>
<dbReference type="GO" id="GO:0008270">
    <property type="term" value="F:zinc ion binding"/>
    <property type="evidence" value="ECO:0007669"/>
    <property type="project" value="UniProtKB-KW"/>
</dbReference>
<dbReference type="PANTHER" id="PTHR42256:SF1">
    <property type="entry name" value="FE2OG DIOXYGENASE DOMAIN-CONTAINING PROTEIN"/>
    <property type="match status" value="1"/>
</dbReference>
<protein>
    <recommendedName>
        <fullName evidence="3">C3H1-type domain-containing protein</fullName>
    </recommendedName>
</protein>
<dbReference type="SUPFAM" id="SSF51197">
    <property type="entry name" value="Clavaminate synthase-like"/>
    <property type="match status" value="1"/>
</dbReference>
<dbReference type="Proteomes" id="UP001209570">
    <property type="component" value="Unassembled WGS sequence"/>
</dbReference>
<evidence type="ECO:0000259" key="3">
    <source>
        <dbReference type="PROSITE" id="PS50103"/>
    </source>
</evidence>
<gene>
    <name evidence="4" type="ORF">P43SY_002398</name>
</gene>
<accession>A0AAD5M089</accession>
<dbReference type="Gene3D" id="2.60.120.590">
    <property type="entry name" value="Alpha-ketoglutarate-dependent dioxygenase AlkB-like"/>
    <property type="match status" value="1"/>
</dbReference>
<keyword evidence="1" id="KW-0479">Metal-binding</keyword>
<keyword evidence="1" id="KW-0862">Zinc</keyword>